<organism evidence="11 12">
    <name type="scientific">Streptococcus agalactiae</name>
    <dbReference type="NCBI Taxonomy" id="1311"/>
    <lineage>
        <taxon>Bacteria</taxon>
        <taxon>Bacillati</taxon>
        <taxon>Bacillota</taxon>
        <taxon>Bacilli</taxon>
        <taxon>Lactobacillales</taxon>
        <taxon>Streptococcaceae</taxon>
        <taxon>Streptococcus</taxon>
    </lineage>
</organism>
<dbReference type="InterPro" id="IPR023828">
    <property type="entry name" value="Peptidase_S8_Ser-AS"/>
</dbReference>
<dbReference type="Gene3D" id="2.60.40.1710">
    <property type="entry name" value="Subtilisin-like superfamily"/>
    <property type="match status" value="1"/>
</dbReference>
<evidence type="ECO:0000313" key="11">
    <source>
        <dbReference type="EMBL" id="KLL45838.1"/>
    </source>
</evidence>
<keyword evidence="3 6" id="KW-0378">Hydrolase</keyword>
<proteinExistence type="inferred from homology"/>
<dbReference type="Gene3D" id="3.50.30.30">
    <property type="match status" value="1"/>
</dbReference>
<feature type="compositionally biased region" description="Polar residues" evidence="7">
    <location>
        <begin position="60"/>
        <end position="90"/>
    </location>
</feature>
<evidence type="ECO:0000256" key="4">
    <source>
        <dbReference type="ARBA" id="ARBA00022825"/>
    </source>
</evidence>
<feature type="transmembrane region" description="Helical" evidence="8">
    <location>
        <begin position="1750"/>
        <end position="1767"/>
    </location>
</feature>
<dbReference type="PROSITE" id="PS51892">
    <property type="entry name" value="SUBTILASE"/>
    <property type="match status" value="1"/>
</dbReference>
<feature type="active site" description="Charge relay system" evidence="5 6">
    <location>
        <position position="336"/>
    </location>
</feature>
<dbReference type="InterPro" id="IPR036852">
    <property type="entry name" value="Peptidase_S8/S53_dom_sf"/>
</dbReference>
<feature type="compositionally biased region" description="Polar residues" evidence="7">
    <location>
        <begin position="1155"/>
        <end position="1172"/>
    </location>
</feature>
<feature type="region of interest" description="Disordered" evidence="7">
    <location>
        <begin position="1656"/>
        <end position="1681"/>
    </location>
</feature>
<keyword evidence="9" id="KW-0732">Signal</keyword>
<dbReference type="PRINTS" id="PR00723">
    <property type="entry name" value="SUBTILISIN"/>
</dbReference>
<dbReference type="GO" id="GO:0004252">
    <property type="term" value="F:serine-type endopeptidase activity"/>
    <property type="evidence" value="ECO:0007669"/>
    <property type="project" value="UniProtKB-UniRule"/>
</dbReference>
<feature type="active site" description="Charge relay system" evidence="5 6">
    <location>
        <position position="278"/>
    </location>
</feature>
<comment type="similarity">
    <text evidence="1 6">Belongs to the peptidase S8 family.</text>
</comment>
<evidence type="ECO:0000256" key="8">
    <source>
        <dbReference type="SAM" id="Phobius"/>
    </source>
</evidence>
<dbReference type="EMBL" id="LBKL01000009">
    <property type="protein sequence ID" value="KLL45838.1"/>
    <property type="molecule type" value="Genomic_DNA"/>
</dbReference>
<dbReference type="InterPro" id="IPR034216">
    <property type="entry name" value="C5a_Peptidase"/>
</dbReference>
<feature type="domain" description="Peptidase S8/S53" evidence="10">
    <location>
        <begin position="269"/>
        <end position="741"/>
    </location>
</feature>
<evidence type="ECO:0000256" key="9">
    <source>
        <dbReference type="SAM" id="SignalP"/>
    </source>
</evidence>
<keyword evidence="4 6" id="KW-0720">Serine protease</keyword>
<dbReference type="Gene3D" id="3.40.50.200">
    <property type="entry name" value="Peptidase S8/S53 domain"/>
    <property type="match status" value="1"/>
</dbReference>
<dbReference type="InterPro" id="IPR015500">
    <property type="entry name" value="Peptidase_S8_subtilisin-rel"/>
</dbReference>
<keyword evidence="8" id="KW-1133">Transmembrane helix</keyword>
<feature type="compositionally biased region" description="Polar residues" evidence="7">
    <location>
        <begin position="38"/>
        <end position="51"/>
    </location>
</feature>
<feature type="compositionally biased region" description="Basic and acidic residues" evidence="7">
    <location>
        <begin position="140"/>
        <end position="153"/>
    </location>
</feature>
<dbReference type="GO" id="GO:0006508">
    <property type="term" value="P:proteolysis"/>
    <property type="evidence" value="ECO:0007669"/>
    <property type="project" value="UniProtKB-KW"/>
</dbReference>
<accession>A0A837L2C4</accession>
<dbReference type="InterPro" id="IPR046450">
    <property type="entry name" value="PA_dom_sf"/>
</dbReference>
<name>A0A837L2C4_STRAG</name>
<dbReference type="SUPFAM" id="SSF52025">
    <property type="entry name" value="PA domain"/>
    <property type="match status" value="1"/>
</dbReference>
<feature type="region of interest" description="Disordered" evidence="7">
    <location>
        <begin position="1136"/>
        <end position="1184"/>
    </location>
</feature>
<feature type="chain" id="PRO_5039146505" evidence="9">
    <location>
        <begin position="23"/>
        <end position="1774"/>
    </location>
</feature>
<feature type="compositionally biased region" description="Polar residues" evidence="7">
    <location>
        <begin position="117"/>
        <end position="139"/>
    </location>
</feature>
<comment type="caution">
    <text evidence="11">The sequence shown here is derived from an EMBL/GenBank/DDBJ whole genome shotgun (WGS) entry which is preliminary data.</text>
</comment>
<dbReference type="NCBIfam" id="TIGR01167">
    <property type="entry name" value="LPXTG_anchor"/>
    <property type="match status" value="1"/>
</dbReference>
<dbReference type="InterPro" id="IPR050131">
    <property type="entry name" value="Peptidase_S8_subtilisin-like"/>
</dbReference>
<evidence type="ECO:0000256" key="7">
    <source>
        <dbReference type="SAM" id="MobiDB-lite"/>
    </source>
</evidence>
<evidence type="ECO:0000256" key="2">
    <source>
        <dbReference type="ARBA" id="ARBA00022670"/>
    </source>
</evidence>
<feature type="active site" description="Charge relay system" evidence="5 6">
    <location>
        <position position="675"/>
    </location>
</feature>
<evidence type="ECO:0000256" key="3">
    <source>
        <dbReference type="ARBA" id="ARBA00022801"/>
    </source>
</evidence>
<reference evidence="11 12" key="1">
    <citation type="journal article" date="2015" name="PLoS ONE">
        <title>Genomic analysis reveals the molecular basis for capsule loss in the group B streptococcus population.</title>
        <authorList>
            <consortium name="DEVANI Consortium"/>
            <person name="Rosini R."/>
            <person name="Campisi E."/>
            <person name="De Chiara M."/>
            <person name="Tettelin H."/>
            <person name="Rinaudo D."/>
            <person name="Toniolo C."/>
            <person name="Metruccio M."/>
            <person name="Guidotti S."/>
            <person name="Sorensen U.B."/>
            <person name="Kilian M."/>
            <person name="Ramirez M."/>
            <person name="Janulczyk R."/>
            <person name="Donati C."/>
            <person name="Grandi G."/>
            <person name="Margarit I."/>
        </authorList>
    </citation>
    <scope>NUCLEOTIDE SEQUENCE [LARGE SCALE GENOMIC DNA]</scope>
    <source>
        <strain evidence="11 12">DK-B-USS-215</strain>
    </source>
</reference>
<sequence length="1774" mass="196894">MKRISLKTTGVLIAFLAVNAVATSVVVDADTVAPHTSANTSQLLEKNTTIKPSKVKQSRTESNAVTPPTIASSNSQKPENKSSVDSNILKSEQPAHKVAGVKQVVQEQTKNQKDETSLQAKKQVQSNEKLLNVSSQPSSEENKHTNKPNKANEVDVKNVVNNASTKPTPPSDSKVYKSVIVTFDQVNKEKVDEALKAIPGTRIKLTYSRLFNGYSLAVDEKEIEKIGKIKEIKHIEAVQALKPQMFTANQWTHVLAARLKAKQNSKVDGRGLLIATIDSGVDIHHPAMRLDENDPDVMAKRRIKDIKAPYTNKVPFAYNYQRGDNLELKDDVQRPHGMHLAGILAGNAKDGFKGVAPNAQLLVYKISTNREDPSAEWTGSDAVFHAMEDAAKRGADVISLSFGYLGTGRPGELWYETIKKVTDKGVIVVAAMGNYGNSASSTTYDNVVDNSLGTKDTAAMVSVAAVDKVIGVGSVQNSALLLDVLKVGNLKLGYAELGHKSQTILKTLKNKTFDLVYVGKGQLKKDISEEDLKSYTGKVIVVERGGEGVKDKLKRFIGIAKGVIMINEPAYYSSGNFDTHPMFDYHYDIPEGKWAISLSKKDGDQLIDYIKKNKTAKLEFLPKETFVRRPNPTISGFSSWGVTPDLHLKPDVVAPGEDIYSTFNDGTYGYMSGTSMATPQVAAISALVKSKVAEIMALKLPMLAGLTNVDLTKIVLMNTSQPLKDTLNKALEISPRRQGAGMVNLEKALANDVLIFSDKTGSFSIKEIKNHKRFTLKLVNTGQKRRNFSIEPGAILTTKIVDKVTNQGYENVVLKAVHAKVIEGATLQMGKVISLAPQSAIELDIDLEIKKPIQDFAEGYLYFKTLDKDGQDISAPYMGFSGTWDLEPIFDAPMWDSRSKNKLTTLMQATLVGHGTNKFYEIGQEIGSKKVNPSLFAMSNVRVAPDKVVRVAPRFSLLRSASDFDLSIVSEAKDDSPILRRITVKHFVEKYYKSRNEEEDSYYDALRTTESSLVWDGKFYDPKTGDFKAAKPGLYYFKLRARSNPTDPYQVQYLPILIDNERPTFSLKKVNNGFDILTHDNHRVKEVIVRNKGTQKPITVKKIAENHYHIDELTLRESDLDIKVADYAGNSNKEIALSESEEVSEKSYYSEEDNTLQPQSLSHRNMKAQATSSDDDDIWDDNDDDLNEEKDFDFEENISDIEDGLLLTRETVYSIRTVNKIRNVENESLEHSVSLLLKDGYRAEIRVVNLHENAKDPKHSDPYRTVSNPIYMYGDDSDTFKTTWVKFMSGNNIMNLKVYNKNNKLVFSRGYHITVDVQPPKLELDKTNIEEAADKDNFITGQIYAQNGEIEIKGHVSDNVKGWGLSINGDSVDVKYSSGEFISNRRAFTHKIKAVAGDIVTISAVDASGNTVSEHYKVVDDVDTPKLTINEADLLSGKVKEVIAKAEDNHLKNLTITVNGKPYTEGQSIDSYQLKGFEGRYVIKVSAVDKSGKVTEKIITIGNFPELSASLRKTSFQMQDLTSIDNLLSLAHNQTAELIKPVQLMDKKVSFTAKISDPLGRSVVREFEALLSTSNLKVDSKLKPHLKKQTLLLTDPKGITDLFDLDKDSSILLTEIVDNKVGNHTIKGLIFKNGAYNHFETSIQIVKTMEEINSDRRLKNDHKSSDDTKLKKETESLKGHKVDPTVHGEFKEISKHQMDKPQVIAVGMKGSTKTPPLVHSQMEAKKTTKIPMSRAAKHELPKTSDDNNNLLAKGIALIVIVLGLLGLKKASKKY</sequence>
<gene>
    <name evidence="11" type="ORF">WA04_00525</name>
</gene>
<dbReference type="PANTHER" id="PTHR43806:SF11">
    <property type="entry name" value="CEREVISIN-RELATED"/>
    <property type="match status" value="1"/>
</dbReference>
<dbReference type="PANTHER" id="PTHR43806">
    <property type="entry name" value="PEPTIDASE S8"/>
    <property type="match status" value="1"/>
</dbReference>
<dbReference type="InterPro" id="IPR000209">
    <property type="entry name" value="Peptidase_S8/S53_dom"/>
</dbReference>
<feature type="compositionally biased region" description="Acidic residues" evidence="7">
    <location>
        <begin position="1173"/>
        <end position="1184"/>
    </location>
</feature>
<evidence type="ECO:0000259" key="10">
    <source>
        <dbReference type="Pfam" id="PF00082"/>
    </source>
</evidence>
<protein>
    <submittedName>
        <fullName evidence="11">Peptidase</fullName>
    </submittedName>
</protein>
<evidence type="ECO:0000256" key="6">
    <source>
        <dbReference type="PROSITE-ProRule" id="PRU01240"/>
    </source>
</evidence>
<keyword evidence="2 6" id="KW-0645">Protease</keyword>
<evidence type="ECO:0000313" key="12">
    <source>
        <dbReference type="Proteomes" id="UP000035346"/>
    </source>
</evidence>
<dbReference type="PROSITE" id="PS00138">
    <property type="entry name" value="SUBTILASE_SER"/>
    <property type="match status" value="1"/>
</dbReference>
<evidence type="ECO:0000256" key="1">
    <source>
        <dbReference type="ARBA" id="ARBA00011073"/>
    </source>
</evidence>
<dbReference type="Proteomes" id="UP000035346">
    <property type="component" value="Unassembled WGS sequence"/>
</dbReference>
<dbReference type="RefSeq" id="WP_047208870.1">
    <property type="nucleotide sequence ID" value="NZ_LBKL01000009.1"/>
</dbReference>
<feature type="signal peptide" evidence="9">
    <location>
        <begin position="1"/>
        <end position="22"/>
    </location>
</feature>
<keyword evidence="8" id="KW-0812">Transmembrane</keyword>
<dbReference type="SUPFAM" id="SSF52743">
    <property type="entry name" value="Subtilisin-like"/>
    <property type="match status" value="1"/>
</dbReference>
<dbReference type="CDD" id="cd07475">
    <property type="entry name" value="Peptidases_S8_C5a_Peptidase"/>
    <property type="match status" value="1"/>
</dbReference>
<dbReference type="Pfam" id="PF00082">
    <property type="entry name" value="Peptidase_S8"/>
    <property type="match status" value="1"/>
</dbReference>
<feature type="region of interest" description="Disordered" evidence="7">
    <location>
        <begin position="38"/>
        <end position="153"/>
    </location>
</feature>
<evidence type="ECO:0000256" key="5">
    <source>
        <dbReference type="PIRSR" id="PIRSR615500-1"/>
    </source>
</evidence>
<keyword evidence="8" id="KW-0472">Membrane</keyword>